<protein>
    <recommendedName>
        <fullName evidence="5">Lipoprotein</fullName>
    </recommendedName>
</protein>
<dbReference type="EMBL" id="MBUA01000012">
    <property type="protein sequence ID" value="MBC6491091.1"/>
    <property type="molecule type" value="Genomic_DNA"/>
</dbReference>
<keyword evidence="2" id="KW-0732">Signal</keyword>
<evidence type="ECO:0000256" key="1">
    <source>
        <dbReference type="SAM" id="MobiDB-lite"/>
    </source>
</evidence>
<feature type="signal peptide" evidence="2">
    <location>
        <begin position="1"/>
        <end position="22"/>
    </location>
</feature>
<dbReference type="Proteomes" id="UP000765802">
    <property type="component" value="Unassembled WGS sequence"/>
</dbReference>
<keyword evidence="4" id="KW-1185">Reference proteome</keyword>
<feature type="region of interest" description="Disordered" evidence="1">
    <location>
        <begin position="36"/>
        <end position="63"/>
    </location>
</feature>
<proteinExistence type="predicted"/>
<gene>
    <name evidence="3" type="ORF">BC349_08615</name>
</gene>
<dbReference type="RefSeq" id="WP_187256416.1">
    <property type="nucleotide sequence ID" value="NZ_JBHULF010000014.1"/>
</dbReference>
<dbReference type="PROSITE" id="PS51257">
    <property type="entry name" value="PROKAR_LIPOPROTEIN"/>
    <property type="match status" value="1"/>
</dbReference>
<name>A0ABR7M8Y2_9BACT</name>
<feature type="compositionally biased region" description="Polar residues" evidence="1">
    <location>
        <begin position="36"/>
        <end position="48"/>
    </location>
</feature>
<evidence type="ECO:0000313" key="3">
    <source>
        <dbReference type="EMBL" id="MBC6491091.1"/>
    </source>
</evidence>
<feature type="chain" id="PRO_5047209492" description="Lipoprotein" evidence="2">
    <location>
        <begin position="23"/>
        <end position="82"/>
    </location>
</feature>
<sequence>MKILQAGKRMVIFSMVVLSATACQYIAGNKAKTASPANSQKTCLQDSSCPEGRHPDNHPGKAGAHESIIWESLSGNILSIVL</sequence>
<organism evidence="3 4">
    <name type="scientific">Flavihumibacter stibioxidans</name>
    <dbReference type="NCBI Taxonomy" id="1834163"/>
    <lineage>
        <taxon>Bacteria</taxon>
        <taxon>Pseudomonadati</taxon>
        <taxon>Bacteroidota</taxon>
        <taxon>Chitinophagia</taxon>
        <taxon>Chitinophagales</taxon>
        <taxon>Chitinophagaceae</taxon>
        <taxon>Flavihumibacter</taxon>
    </lineage>
</organism>
<reference evidence="3 4" key="1">
    <citation type="submission" date="2016-07" db="EMBL/GenBank/DDBJ databases">
        <title>Genome analysis of Flavihumibacter stibioxidans YS-17.</title>
        <authorList>
            <person name="Shi K."/>
            <person name="Han Y."/>
            <person name="Wang G."/>
        </authorList>
    </citation>
    <scope>NUCLEOTIDE SEQUENCE [LARGE SCALE GENOMIC DNA]</scope>
    <source>
        <strain evidence="3 4">YS-17</strain>
    </source>
</reference>
<comment type="caution">
    <text evidence="3">The sequence shown here is derived from an EMBL/GenBank/DDBJ whole genome shotgun (WGS) entry which is preliminary data.</text>
</comment>
<evidence type="ECO:0000313" key="4">
    <source>
        <dbReference type="Proteomes" id="UP000765802"/>
    </source>
</evidence>
<evidence type="ECO:0008006" key="5">
    <source>
        <dbReference type="Google" id="ProtNLM"/>
    </source>
</evidence>
<evidence type="ECO:0000256" key="2">
    <source>
        <dbReference type="SAM" id="SignalP"/>
    </source>
</evidence>
<accession>A0ABR7M8Y2</accession>